<keyword evidence="2" id="KW-0808">Transferase</keyword>
<dbReference type="Gene3D" id="2.160.10.10">
    <property type="entry name" value="Hexapeptide repeat proteins"/>
    <property type="match status" value="1"/>
</dbReference>
<sequence length="194" mass="21030">MADKTPYYIHPSSIVDTKDIGFGTTIWAFVHVLDGVQIGSDCNICDHCFIENGVVIGSNVTLKCGVYLWTGITAEDNVFIGPNVVFTNDVRPRSKNKEFVLAKTVLKYGCSLGANSTILAGVTVGRYALTGIASAVTRDVKDYALVYGNPARQHGWIDEQGQKLVAAEESGYWVSPATGRRYREAAHGLVPESL</sequence>
<protein>
    <submittedName>
        <fullName evidence="2">N-acetyltransferase</fullName>
    </submittedName>
</protein>
<keyword evidence="3" id="KW-1185">Reference proteome</keyword>
<proteinExistence type="inferred from homology"/>
<dbReference type="PANTHER" id="PTHR43300:SF4">
    <property type="entry name" value="ACYL-[ACYL-CARRIER-PROTEIN]--UDP-N-ACETYLGLUCOSAMINE O-ACYLTRANSFERASE"/>
    <property type="match status" value="1"/>
</dbReference>
<evidence type="ECO:0000256" key="1">
    <source>
        <dbReference type="ARBA" id="ARBA00007274"/>
    </source>
</evidence>
<dbReference type="OrthoDB" id="9801697at2"/>
<accession>A0A428K3G7</accession>
<gene>
    <name evidence="2" type="ORF">EI293_17895</name>
</gene>
<dbReference type="AlphaFoldDB" id="A0A428K3G7"/>
<comment type="caution">
    <text evidence="2">The sequence shown here is derived from an EMBL/GenBank/DDBJ whole genome shotgun (WGS) entry which is preliminary data.</text>
</comment>
<dbReference type="InterPro" id="IPR001451">
    <property type="entry name" value="Hexapep"/>
</dbReference>
<dbReference type="EMBL" id="RWIU01000007">
    <property type="protein sequence ID" value="RSK40824.1"/>
    <property type="molecule type" value="Genomic_DNA"/>
</dbReference>
<dbReference type="Proteomes" id="UP000270291">
    <property type="component" value="Unassembled WGS sequence"/>
</dbReference>
<dbReference type="PANTHER" id="PTHR43300">
    <property type="entry name" value="ACETYLTRANSFERASE"/>
    <property type="match status" value="1"/>
</dbReference>
<name>A0A428K3G7_9BACT</name>
<dbReference type="SUPFAM" id="SSF51161">
    <property type="entry name" value="Trimeric LpxA-like enzymes"/>
    <property type="match status" value="1"/>
</dbReference>
<organism evidence="2 3">
    <name type="scientific">Hymenobacter perfusus</name>
    <dbReference type="NCBI Taxonomy" id="1236770"/>
    <lineage>
        <taxon>Bacteria</taxon>
        <taxon>Pseudomonadati</taxon>
        <taxon>Bacteroidota</taxon>
        <taxon>Cytophagia</taxon>
        <taxon>Cytophagales</taxon>
        <taxon>Hymenobacteraceae</taxon>
        <taxon>Hymenobacter</taxon>
    </lineage>
</organism>
<dbReference type="Pfam" id="PF14602">
    <property type="entry name" value="Hexapep_2"/>
    <property type="match status" value="1"/>
</dbReference>
<comment type="similarity">
    <text evidence="1">Belongs to the transferase hexapeptide repeat family.</text>
</comment>
<evidence type="ECO:0000313" key="2">
    <source>
        <dbReference type="EMBL" id="RSK40824.1"/>
    </source>
</evidence>
<evidence type="ECO:0000313" key="3">
    <source>
        <dbReference type="Proteomes" id="UP000270291"/>
    </source>
</evidence>
<reference evidence="2 3" key="1">
    <citation type="submission" date="2018-12" db="EMBL/GenBank/DDBJ databases">
        <authorList>
            <person name="Feng G."/>
            <person name="Zhu H."/>
        </authorList>
    </citation>
    <scope>NUCLEOTIDE SEQUENCE [LARGE SCALE GENOMIC DNA]</scope>
    <source>
        <strain evidence="2 3">LMG 26000</strain>
    </source>
</reference>
<dbReference type="InterPro" id="IPR011004">
    <property type="entry name" value="Trimer_LpxA-like_sf"/>
</dbReference>
<dbReference type="RefSeq" id="WP_125439928.1">
    <property type="nucleotide sequence ID" value="NZ_RWIU01000007.1"/>
</dbReference>
<dbReference type="GO" id="GO:0016740">
    <property type="term" value="F:transferase activity"/>
    <property type="evidence" value="ECO:0007669"/>
    <property type="project" value="UniProtKB-KW"/>
</dbReference>
<dbReference type="InterPro" id="IPR050179">
    <property type="entry name" value="Trans_hexapeptide_repeat"/>
</dbReference>
<dbReference type="Pfam" id="PF00132">
    <property type="entry name" value="Hexapep"/>
    <property type="match status" value="1"/>
</dbReference>
<dbReference type="CDD" id="cd03358">
    <property type="entry name" value="LbH_WxcM_N_like"/>
    <property type="match status" value="1"/>
</dbReference>